<comment type="similarity">
    <text evidence="2">Belongs to the gluconeogenesis factor family.</text>
</comment>
<protein>
    <recommendedName>
        <fullName evidence="2">Gluconeogenesis factor</fullName>
    </recommendedName>
</protein>
<dbReference type="InterPro" id="IPR002882">
    <property type="entry name" value="CofD"/>
</dbReference>
<comment type="subcellular location">
    <subcellularLocation>
        <location evidence="2">Cytoplasm</location>
    </subcellularLocation>
</comment>
<comment type="function">
    <text evidence="2">Required for morphogenesis under gluconeogenic growth conditions.</text>
</comment>
<keyword evidence="4" id="KW-1185">Reference proteome</keyword>
<sequence length="336" mass="37341">MRRIKLVLIGGGTGLSVLARGLKDYPIDITTIVTVADDGGSTGKIRNEMDIPAPGDIRNVISALSETESTLEQLFQYRFKENQVEGHSLGNLLIAALTNITDDFGHAVKELSKILNIRGRVIPSTNTSVRLNAVMEDGEIVYGESKIPKKNKKIERVFLEPEDVKPMEEAVEAIEEADLIVMGPGSLYTSVISNLCVKGIADALLKVDAPKLYVSNVMTQPGETNNYSAVDHVNAIHDHMGAKCINYVICSTQNFHGNVLERYREENAEPVKCNTTDMEAQNIKVFTHPDLVEVSSEDYVRHNTEVLSKMIYEIAMRETATIEFNRNKDHNKDHNE</sequence>
<evidence type="ECO:0000313" key="3">
    <source>
        <dbReference type="EMBL" id="BAE19096.1"/>
    </source>
</evidence>
<dbReference type="EMBL" id="AP008934">
    <property type="protein sequence ID" value="BAE19096.1"/>
    <property type="molecule type" value="Genomic_DNA"/>
</dbReference>
<reference evidence="3 4" key="1">
    <citation type="journal article" date="2005" name="Proc. Natl. Acad. Sci. U.S.A.">
        <title>Whole genome sequence of Staphylococcus saprophyticus reveals the pathogenesis of uncomplicated urinary tract infection.</title>
        <authorList>
            <person name="Kuroda M."/>
            <person name="Yamashita A."/>
            <person name="Hirakawa H."/>
            <person name="Kumano M."/>
            <person name="Morikawa K."/>
            <person name="Higashide M."/>
            <person name="Maruyama A."/>
            <person name="Inose Y."/>
            <person name="Matoba K."/>
            <person name="Toh H."/>
            <person name="Kuhara S."/>
            <person name="Hattori M."/>
            <person name="Ohta T."/>
        </authorList>
    </citation>
    <scope>NUCLEOTIDE SEQUENCE [LARGE SCALE GENOMIC DNA]</scope>
    <source>
        <strain evidence="4">ATCC 15305 / DSM 20229 / NCIMB 8711 / NCTC 7292 / S-41</strain>
    </source>
</reference>
<dbReference type="GO" id="GO:0005737">
    <property type="term" value="C:cytoplasm"/>
    <property type="evidence" value="ECO:0007669"/>
    <property type="project" value="UniProtKB-SubCell"/>
</dbReference>
<dbReference type="HOGENOM" id="CLU_044041_0_1_9"/>
<dbReference type="GeneID" id="3616762"/>
<dbReference type="OrthoDB" id="9783842at2"/>
<dbReference type="Pfam" id="PF01933">
    <property type="entry name" value="CofD"/>
    <property type="match status" value="1"/>
</dbReference>
<dbReference type="GO" id="GO:0043743">
    <property type="term" value="F:LPPG:FO 2-phospho-L-lactate transferase activity"/>
    <property type="evidence" value="ECO:0007669"/>
    <property type="project" value="InterPro"/>
</dbReference>
<name>Q49VW4_STAS1</name>
<dbReference type="PATRIC" id="fig|342451.11.peg.1944"/>
<keyword evidence="1 2" id="KW-0963">Cytoplasm</keyword>
<gene>
    <name evidence="3" type="ordered locus">SSP1951</name>
</gene>
<dbReference type="NCBIfam" id="TIGR01826">
    <property type="entry name" value="CofD_related"/>
    <property type="match status" value="1"/>
</dbReference>
<dbReference type="InterPro" id="IPR010119">
    <property type="entry name" value="Gluconeogen_factor"/>
</dbReference>
<evidence type="ECO:0000313" key="4">
    <source>
        <dbReference type="Proteomes" id="UP000006371"/>
    </source>
</evidence>
<proteinExistence type="inferred from homology"/>
<dbReference type="InterPro" id="IPR038136">
    <property type="entry name" value="CofD-like_dom_sf"/>
</dbReference>
<dbReference type="GO" id="GO:0008360">
    <property type="term" value="P:regulation of cell shape"/>
    <property type="evidence" value="ECO:0007669"/>
    <property type="project" value="UniProtKB-UniRule"/>
</dbReference>
<dbReference type="Gene3D" id="3.40.50.10680">
    <property type="entry name" value="CofD-like domains"/>
    <property type="match status" value="1"/>
</dbReference>
<dbReference type="AlphaFoldDB" id="Q49VW4"/>
<dbReference type="PANTHER" id="PTHR30135">
    <property type="entry name" value="UNCHARACTERIZED PROTEIN YVCK-RELATED"/>
    <property type="match status" value="1"/>
</dbReference>
<evidence type="ECO:0000256" key="2">
    <source>
        <dbReference type="HAMAP-Rule" id="MF_00973"/>
    </source>
</evidence>
<dbReference type="RefSeq" id="WP_011303621.1">
    <property type="nucleotide sequence ID" value="NC_007350.1"/>
</dbReference>
<dbReference type="HAMAP" id="MF_00973">
    <property type="entry name" value="Gluconeogen_factor"/>
    <property type="match status" value="1"/>
</dbReference>
<accession>Q49VW4</accession>
<dbReference type="SUPFAM" id="SSF142338">
    <property type="entry name" value="CofD-like"/>
    <property type="match status" value="1"/>
</dbReference>
<dbReference type="Proteomes" id="UP000006371">
    <property type="component" value="Chromosome"/>
</dbReference>
<organism evidence="3 4">
    <name type="scientific">Staphylococcus saprophyticus subsp. saprophyticus (strain ATCC 15305 / DSM 20229 / NCIMB 8711 / NCTC 7292 / S-41)</name>
    <dbReference type="NCBI Taxonomy" id="342451"/>
    <lineage>
        <taxon>Bacteria</taxon>
        <taxon>Bacillati</taxon>
        <taxon>Bacillota</taxon>
        <taxon>Bacilli</taxon>
        <taxon>Bacillales</taxon>
        <taxon>Staphylococcaceae</taxon>
        <taxon>Staphylococcus</taxon>
    </lineage>
</organism>
<dbReference type="KEGG" id="ssp:SSP1951"/>
<dbReference type="PANTHER" id="PTHR30135:SF3">
    <property type="entry name" value="GLUCONEOGENESIS FACTOR-RELATED"/>
    <property type="match status" value="1"/>
</dbReference>
<dbReference type="CDD" id="cd07187">
    <property type="entry name" value="YvcK_like"/>
    <property type="match status" value="1"/>
</dbReference>
<dbReference type="eggNOG" id="COG0391">
    <property type="taxonomic scope" value="Bacteria"/>
</dbReference>
<evidence type="ECO:0000256" key="1">
    <source>
        <dbReference type="ARBA" id="ARBA00022490"/>
    </source>
</evidence>